<proteinExistence type="predicted"/>
<evidence type="ECO:0000259" key="4">
    <source>
        <dbReference type="PROSITE" id="PS50987"/>
    </source>
</evidence>
<accession>A0A967EV88</accession>
<organism evidence="5 6">
    <name type="scientific">Pelagibius litoralis</name>
    <dbReference type="NCBI Taxonomy" id="374515"/>
    <lineage>
        <taxon>Bacteria</taxon>
        <taxon>Pseudomonadati</taxon>
        <taxon>Pseudomonadota</taxon>
        <taxon>Alphaproteobacteria</taxon>
        <taxon>Rhodospirillales</taxon>
        <taxon>Rhodovibrionaceae</taxon>
        <taxon>Pelagibius</taxon>
    </lineage>
</organism>
<dbReference type="CDD" id="cd00090">
    <property type="entry name" value="HTH_ARSR"/>
    <property type="match status" value="1"/>
</dbReference>
<dbReference type="GO" id="GO:0003700">
    <property type="term" value="F:DNA-binding transcription factor activity"/>
    <property type="evidence" value="ECO:0007669"/>
    <property type="project" value="InterPro"/>
</dbReference>
<dbReference type="InterPro" id="IPR001845">
    <property type="entry name" value="HTH_ArsR_DNA-bd_dom"/>
</dbReference>
<gene>
    <name evidence="5" type="ORF">HBA54_06045</name>
</gene>
<dbReference type="SUPFAM" id="SSF46785">
    <property type="entry name" value="Winged helix' DNA-binding domain"/>
    <property type="match status" value="1"/>
</dbReference>
<comment type="caution">
    <text evidence="5">The sequence shown here is derived from an EMBL/GenBank/DDBJ whole genome shotgun (WGS) entry which is preliminary data.</text>
</comment>
<dbReference type="InterPro" id="IPR036388">
    <property type="entry name" value="WH-like_DNA-bd_sf"/>
</dbReference>
<dbReference type="PANTHER" id="PTHR33154">
    <property type="entry name" value="TRANSCRIPTIONAL REGULATOR, ARSR FAMILY"/>
    <property type="match status" value="1"/>
</dbReference>
<evidence type="ECO:0000256" key="2">
    <source>
        <dbReference type="ARBA" id="ARBA00023125"/>
    </source>
</evidence>
<keyword evidence="6" id="KW-1185">Reference proteome</keyword>
<dbReference type="GO" id="GO:0003677">
    <property type="term" value="F:DNA binding"/>
    <property type="evidence" value="ECO:0007669"/>
    <property type="project" value="UniProtKB-KW"/>
</dbReference>
<dbReference type="Gene3D" id="1.10.10.10">
    <property type="entry name" value="Winged helix-like DNA-binding domain superfamily/Winged helix DNA-binding domain"/>
    <property type="match status" value="1"/>
</dbReference>
<dbReference type="Pfam" id="PF01022">
    <property type="entry name" value="HTH_5"/>
    <property type="match status" value="1"/>
</dbReference>
<keyword evidence="3" id="KW-0804">Transcription</keyword>
<protein>
    <submittedName>
        <fullName evidence="5">Winged helix-turn-helix transcriptional regulator</fullName>
    </submittedName>
</protein>
<dbReference type="EMBL" id="JAAQPH010000004">
    <property type="protein sequence ID" value="NIA68147.1"/>
    <property type="molecule type" value="Genomic_DNA"/>
</dbReference>
<evidence type="ECO:0000256" key="3">
    <source>
        <dbReference type="ARBA" id="ARBA00023163"/>
    </source>
</evidence>
<evidence type="ECO:0000313" key="5">
    <source>
        <dbReference type="EMBL" id="NIA68147.1"/>
    </source>
</evidence>
<dbReference type="AlphaFoldDB" id="A0A967EV88"/>
<name>A0A967EV88_9PROT</name>
<evidence type="ECO:0000256" key="1">
    <source>
        <dbReference type="ARBA" id="ARBA00023015"/>
    </source>
</evidence>
<dbReference type="InterPro" id="IPR011991">
    <property type="entry name" value="ArsR-like_HTH"/>
</dbReference>
<evidence type="ECO:0000313" key="6">
    <source>
        <dbReference type="Proteomes" id="UP000761264"/>
    </source>
</evidence>
<reference evidence="5" key="1">
    <citation type="submission" date="2020-03" db="EMBL/GenBank/DDBJ databases">
        <title>Genome of Pelagibius litoralis DSM 21314T.</title>
        <authorList>
            <person name="Wang G."/>
        </authorList>
    </citation>
    <scope>NUCLEOTIDE SEQUENCE</scope>
    <source>
        <strain evidence="5">DSM 21314</strain>
    </source>
</reference>
<dbReference type="PROSITE" id="PS50987">
    <property type="entry name" value="HTH_ARSR_2"/>
    <property type="match status" value="1"/>
</dbReference>
<dbReference type="InterPro" id="IPR036390">
    <property type="entry name" value="WH_DNA-bd_sf"/>
</dbReference>
<dbReference type="SMART" id="SM00418">
    <property type="entry name" value="HTH_ARSR"/>
    <property type="match status" value="1"/>
</dbReference>
<dbReference type="InterPro" id="IPR051081">
    <property type="entry name" value="HTH_MetalResp_TranReg"/>
</dbReference>
<keyword evidence="2" id="KW-0238">DNA-binding</keyword>
<feature type="domain" description="HTH arsR-type" evidence="4">
    <location>
        <begin position="1"/>
        <end position="106"/>
    </location>
</feature>
<keyword evidence="1" id="KW-0805">Transcription regulation</keyword>
<dbReference type="PANTHER" id="PTHR33154:SF33">
    <property type="entry name" value="TRANSCRIPTIONAL REPRESSOR SDPR"/>
    <property type="match status" value="1"/>
</dbReference>
<sequence>MYLFPMSDRIEQTKALASEARMKVLDWLKEPLRHFSHQETGDPAEIGVCVTLIADKLGMSQPTVSRHLELLRRADLVEVNRIGRWSFFSRNEAGLSDYRNWLHDNL</sequence>
<dbReference type="Proteomes" id="UP000761264">
    <property type="component" value="Unassembled WGS sequence"/>
</dbReference>